<dbReference type="InterPro" id="IPR007507">
    <property type="entry name" value="Glycos_transf_N"/>
</dbReference>
<evidence type="ECO:0000256" key="4">
    <source>
        <dbReference type="ARBA" id="ARBA00022679"/>
    </source>
</evidence>
<evidence type="ECO:0000256" key="7">
    <source>
        <dbReference type="PIRSR" id="PIRSR639901-1"/>
    </source>
</evidence>
<comment type="similarity">
    <text evidence="9">Belongs to the glycosyltransferase group 1 family.</text>
</comment>
<comment type="pathway">
    <text evidence="1 9">Bacterial outer membrane biogenesis; LPS core biosynthesis.</text>
</comment>
<proteinExistence type="inferred from homology"/>
<name>D2DXT6_9BACT</name>
<accession>D2DXT6</accession>
<dbReference type="SUPFAM" id="SSF53756">
    <property type="entry name" value="UDP-Glycosyltransferase/glycogen phosphorylase"/>
    <property type="match status" value="1"/>
</dbReference>
<evidence type="ECO:0000256" key="6">
    <source>
        <dbReference type="ARBA" id="ARBA00049183"/>
    </source>
</evidence>
<evidence type="ECO:0000256" key="3">
    <source>
        <dbReference type="ARBA" id="ARBA00019077"/>
    </source>
</evidence>
<reference evidence="11" key="1">
    <citation type="journal article" date="2010" name="FEMS Microbiol. Ecol.">
        <title>Phylogenetic and metagenomic analysis of Verrucomicrobia in former agricultural grassland soil.</title>
        <authorList>
            <person name="Kielak A."/>
            <person name="Rodrigues J.L.M."/>
            <person name="Kuramae E.E."/>
            <person name="Chain P.S.G."/>
            <person name="van Veen J.A."/>
            <person name="Kowalchuk G.A."/>
        </authorList>
    </citation>
    <scope>NUCLEOTIDE SEQUENCE</scope>
</reference>
<dbReference type="EMBL" id="FJ872373">
    <property type="protein sequence ID" value="ACO70909.1"/>
    <property type="molecule type" value="Genomic_DNA"/>
</dbReference>
<dbReference type="GO" id="GO:0009245">
    <property type="term" value="P:lipid A biosynthetic process"/>
    <property type="evidence" value="ECO:0007669"/>
    <property type="project" value="TreeGrafter"/>
</dbReference>
<dbReference type="GO" id="GO:0043842">
    <property type="term" value="F:Kdo transferase activity"/>
    <property type="evidence" value="ECO:0007669"/>
    <property type="project" value="UniProtKB-EC"/>
</dbReference>
<evidence type="ECO:0000256" key="8">
    <source>
        <dbReference type="PIRSR" id="PIRSR639901-2"/>
    </source>
</evidence>
<evidence type="ECO:0000256" key="2">
    <source>
        <dbReference type="ARBA" id="ARBA00012621"/>
    </source>
</evidence>
<comment type="catalytic activity">
    <reaction evidence="6 9">
        <text>lipid IVA (E. coli) + CMP-3-deoxy-beta-D-manno-octulosonate = alpha-Kdo-(2-&gt;6)-lipid IVA (E. coli) + CMP + H(+)</text>
        <dbReference type="Rhea" id="RHEA:28066"/>
        <dbReference type="ChEBI" id="CHEBI:15378"/>
        <dbReference type="ChEBI" id="CHEBI:58603"/>
        <dbReference type="ChEBI" id="CHEBI:60364"/>
        <dbReference type="ChEBI" id="CHEBI:60377"/>
        <dbReference type="ChEBI" id="CHEBI:85987"/>
        <dbReference type="EC" id="2.4.99.12"/>
    </reaction>
</comment>
<sequence length="443" mass="49263">MPQSLPAATRRSLLAYNLFFPLVFLALLPGFLRRMFRRGGFRENFGQRVGRYSAEARTRFATGRWWWIHSISVGETLVALKLAQELHRHDPALRLVITVTTSTGFALARDARADWLEVLYNPIDGRSIVTSALDLIHPERLILIEGEAWPNLLAECRARRIPVALVNARLSPRSERRFLKARYWIAPIFDLIDQVCVPEPTDVPRWQQLGIPAERLHVTGSIKFDSAIETNPGRTAEFRALLDSLGVRDDAPILVAGSTWAPEEKILAETLLVLRREFPKLFLIIVPRHIERSSDILRDLAPLGLRLCRRSSLPLAASADCDALLVDTTGELRDWYALATVVFVGKSLPGIAEVGGQNPAEPAALGKPIVLGPHMENFAALVDLLHYHQAAITIPDSSALTAALRDLLTNPLKRTTMGQQARAALDSHRGATNRTVEILTRSP</sequence>
<feature type="active site" description="Proton acceptor" evidence="7">
    <location>
        <position position="75"/>
    </location>
</feature>
<dbReference type="InterPro" id="IPR038107">
    <property type="entry name" value="Glycos_transf_N_sf"/>
</dbReference>
<dbReference type="PANTHER" id="PTHR42755">
    <property type="entry name" value="3-DEOXY-MANNO-OCTULOSONATE CYTIDYLYLTRANSFERASE"/>
    <property type="match status" value="1"/>
</dbReference>
<feature type="transmembrane region" description="Helical" evidence="9">
    <location>
        <begin position="13"/>
        <end position="32"/>
    </location>
</feature>
<dbReference type="Gene3D" id="3.40.50.2000">
    <property type="entry name" value="Glycogen Phosphorylase B"/>
    <property type="match status" value="1"/>
</dbReference>
<keyword evidence="9" id="KW-0812">Transmembrane</keyword>
<dbReference type="UniPathway" id="UPA00958"/>
<keyword evidence="9" id="KW-1003">Cell membrane</keyword>
<evidence type="ECO:0000256" key="5">
    <source>
        <dbReference type="ARBA" id="ARBA00031445"/>
    </source>
</evidence>
<dbReference type="Gene3D" id="3.40.50.11720">
    <property type="entry name" value="3-Deoxy-D-manno-octulosonic-acid transferase, N-terminal domain"/>
    <property type="match status" value="1"/>
</dbReference>
<dbReference type="AlphaFoldDB" id="D2DXT6"/>
<dbReference type="InterPro" id="IPR039901">
    <property type="entry name" value="Kdotransferase"/>
</dbReference>
<feature type="site" description="Transition state stabilizer" evidence="8">
    <location>
        <position position="223"/>
    </location>
</feature>
<evidence type="ECO:0000313" key="11">
    <source>
        <dbReference type="EMBL" id="ACO70909.1"/>
    </source>
</evidence>
<comment type="function">
    <text evidence="9">Involved in lipopolysaccharide (LPS) biosynthesis. Catalyzes the transfer of 3-deoxy-D-manno-octulosonate (Kdo) residue(s) from CMP-Kdo to lipid IV(A), the tetraacyldisaccharide-1,4'-bisphosphate precursor of lipid A.</text>
</comment>
<dbReference type="Pfam" id="PF04413">
    <property type="entry name" value="Glycos_transf_N"/>
    <property type="match status" value="1"/>
</dbReference>
<dbReference type="CAZy" id="GT30">
    <property type="family name" value="Glycosyltransferase Family 30"/>
</dbReference>
<evidence type="ECO:0000256" key="1">
    <source>
        <dbReference type="ARBA" id="ARBA00004713"/>
    </source>
</evidence>
<keyword evidence="4 9" id="KW-0808">Transferase</keyword>
<dbReference type="PANTHER" id="PTHR42755:SF1">
    <property type="entry name" value="3-DEOXY-D-MANNO-OCTULOSONIC ACID TRANSFERASE, MITOCHONDRIAL-RELATED"/>
    <property type="match status" value="1"/>
</dbReference>
<keyword evidence="9" id="KW-0448">Lipopolysaccharide biosynthesis</keyword>
<feature type="site" description="Transition state stabilizer" evidence="8">
    <location>
        <position position="145"/>
    </location>
</feature>
<comment type="subcellular location">
    <subcellularLocation>
        <location evidence="9">Cell membrane</location>
    </subcellularLocation>
</comment>
<feature type="domain" description="3-deoxy-D-manno-octulosonic-acid transferase N-terminal" evidence="10">
    <location>
        <begin position="44"/>
        <end position="225"/>
    </location>
</feature>
<dbReference type="GO" id="GO:0005886">
    <property type="term" value="C:plasma membrane"/>
    <property type="evidence" value="ECO:0007669"/>
    <property type="project" value="UniProtKB-SubCell"/>
</dbReference>
<evidence type="ECO:0000259" key="10">
    <source>
        <dbReference type="Pfam" id="PF04413"/>
    </source>
</evidence>
<evidence type="ECO:0000256" key="9">
    <source>
        <dbReference type="RuleBase" id="RU365103"/>
    </source>
</evidence>
<keyword evidence="9" id="KW-0472">Membrane</keyword>
<keyword evidence="9" id="KW-1133">Transmembrane helix</keyword>
<dbReference type="EC" id="2.4.99.12" evidence="2 9"/>
<organism evidence="11">
    <name type="scientific">uncultured Verrucomicrobiota bacterium</name>
    <dbReference type="NCBI Taxonomy" id="156588"/>
    <lineage>
        <taxon>Bacteria</taxon>
        <taxon>Pseudomonadati</taxon>
        <taxon>Verrucomicrobiota</taxon>
        <taxon>environmental samples</taxon>
    </lineage>
</organism>
<dbReference type="GO" id="GO:0009244">
    <property type="term" value="P:lipopolysaccharide core region biosynthetic process"/>
    <property type="evidence" value="ECO:0007669"/>
    <property type="project" value="UniProtKB-UniRule"/>
</dbReference>
<protein>
    <recommendedName>
        <fullName evidence="3 9">3-deoxy-D-manno-octulosonic acid transferase</fullName>
        <shortName evidence="9">Kdo transferase</shortName>
        <ecNumber evidence="2 9">2.4.99.12</ecNumber>
    </recommendedName>
    <alternativeName>
        <fullName evidence="5 9">Lipid IV(A) 3-deoxy-D-manno-octulosonic acid transferase</fullName>
    </alternativeName>
</protein>